<dbReference type="Proteomes" id="UP000078348">
    <property type="component" value="Unassembled WGS sequence"/>
</dbReference>
<organism evidence="4 5">
    <name type="scientific">Blastocystis sp. subtype 1 (strain ATCC 50177 / NandII)</name>
    <dbReference type="NCBI Taxonomy" id="478820"/>
    <lineage>
        <taxon>Eukaryota</taxon>
        <taxon>Sar</taxon>
        <taxon>Stramenopiles</taxon>
        <taxon>Bigyra</taxon>
        <taxon>Opalozoa</taxon>
        <taxon>Opalinata</taxon>
        <taxon>Blastocystidae</taxon>
        <taxon>Blastocystis</taxon>
    </lineage>
</organism>
<keyword evidence="1 2" id="KW-0694">RNA-binding</keyword>
<evidence type="ECO:0000313" key="5">
    <source>
        <dbReference type="Proteomes" id="UP000078348"/>
    </source>
</evidence>
<protein>
    <submittedName>
        <fullName evidence="4">Ribonucleic acid binding protein S1</fullName>
    </submittedName>
</protein>
<dbReference type="AlphaFoldDB" id="A0A196SMJ5"/>
<feature type="domain" description="RRM" evidence="3">
    <location>
        <begin position="1"/>
        <end position="80"/>
    </location>
</feature>
<evidence type="ECO:0000313" key="4">
    <source>
        <dbReference type="EMBL" id="OAO17496.1"/>
    </source>
</evidence>
<evidence type="ECO:0000256" key="1">
    <source>
        <dbReference type="ARBA" id="ARBA00022884"/>
    </source>
</evidence>
<name>A0A196SMJ5_BLAHN</name>
<dbReference type="SMART" id="SM00360">
    <property type="entry name" value="RRM"/>
    <property type="match status" value="1"/>
</dbReference>
<gene>
    <name evidence="4" type="ORF">AV274_0739</name>
</gene>
<proteinExistence type="predicted"/>
<dbReference type="OrthoDB" id="252020at2759"/>
<dbReference type="PANTHER" id="PTHR15481">
    <property type="entry name" value="RIBONUCLEIC ACID BINDING PROTEIN S1"/>
    <property type="match status" value="1"/>
</dbReference>
<dbReference type="GO" id="GO:0005654">
    <property type="term" value="C:nucleoplasm"/>
    <property type="evidence" value="ECO:0007669"/>
    <property type="project" value="TreeGrafter"/>
</dbReference>
<dbReference type="PANTHER" id="PTHR15481:SF0">
    <property type="entry name" value="LD23870P-RELATED"/>
    <property type="match status" value="1"/>
</dbReference>
<dbReference type="EMBL" id="LXWW01000027">
    <property type="protein sequence ID" value="OAO17496.1"/>
    <property type="molecule type" value="Genomic_DNA"/>
</dbReference>
<dbReference type="InterPro" id="IPR000504">
    <property type="entry name" value="RRM_dom"/>
</dbReference>
<comment type="caution">
    <text evidence="4">The sequence shown here is derived from an EMBL/GenBank/DDBJ whole genome shotgun (WGS) entry which is preliminary data.</text>
</comment>
<dbReference type="Pfam" id="PF00076">
    <property type="entry name" value="RRM_1"/>
    <property type="match status" value="1"/>
</dbReference>
<keyword evidence="5" id="KW-1185">Reference proteome</keyword>
<accession>A0A196SMJ5</accession>
<dbReference type="GO" id="GO:0000398">
    <property type="term" value="P:mRNA splicing, via spliceosome"/>
    <property type="evidence" value="ECO:0007669"/>
    <property type="project" value="TreeGrafter"/>
</dbReference>
<sequence>MFISLHRVSCRNVNENHLREIFGCFGTVDAVAIEFHNGTKVPTSVATVTMHSVEDRDAAFKGMNKGQIDGKQITLECVAESSKK</sequence>
<dbReference type="GO" id="GO:0061574">
    <property type="term" value="C:ASAP complex"/>
    <property type="evidence" value="ECO:0007669"/>
    <property type="project" value="TreeGrafter"/>
</dbReference>
<reference evidence="4 5" key="1">
    <citation type="submission" date="2016-05" db="EMBL/GenBank/DDBJ databases">
        <title>Nuclear genome of Blastocystis sp. subtype 1 NandII.</title>
        <authorList>
            <person name="Gentekaki E."/>
            <person name="Curtis B."/>
            <person name="Stairs C."/>
            <person name="Eme L."/>
            <person name="Herman E."/>
            <person name="Klimes V."/>
            <person name="Arias M.C."/>
            <person name="Elias M."/>
            <person name="Hilliou F."/>
            <person name="Klute M."/>
            <person name="Malik S.-B."/>
            <person name="Pightling A."/>
            <person name="Rachubinski R."/>
            <person name="Salas D."/>
            <person name="Schlacht A."/>
            <person name="Suga H."/>
            <person name="Archibald J."/>
            <person name="Ball S.G."/>
            <person name="Clark G."/>
            <person name="Dacks J."/>
            <person name="Van Der Giezen M."/>
            <person name="Tsaousis A."/>
            <person name="Roger A."/>
        </authorList>
    </citation>
    <scope>NUCLEOTIDE SEQUENCE [LARGE SCALE GENOMIC DNA]</scope>
    <source>
        <strain evidence="5">ATCC 50177 / NandII</strain>
    </source>
</reference>
<dbReference type="InterPro" id="IPR012677">
    <property type="entry name" value="Nucleotide-bd_a/b_plait_sf"/>
</dbReference>
<dbReference type="InterPro" id="IPR035979">
    <property type="entry name" value="RBD_domain_sf"/>
</dbReference>
<dbReference type="Gene3D" id="3.30.70.330">
    <property type="match status" value="1"/>
</dbReference>
<dbReference type="SUPFAM" id="SSF54928">
    <property type="entry name" value="RNA-binding domain, RBD"/>
    <property type="match status" value="1"/>
</dbReference>
<evidence type="ECO:0000256" key="2">
    <source>
        <dbReference type="PROSITE-ProRule" id="PRU00176"/>
    </source>
</evidence>
<evidence type="ECO:0000259" key="3">
    <source>
        <dbReference type="PROSITE" id="PS50102"/>
    </source>
</evidence>
<dbReference type="GO" id="GO:0003723">
    <property type="term" value="F:RNA binding"/>
    <property type="evidence" value="ECO:0007669"/>
    <property type="project" value="UniProtKB-UniRule"/>
</dbReference>
<dbReference type="GO" id="GO:0005737">
    <property type="term" value="C:cytoplasm"/>
    <property type="evidence" value="ECO:0007669"/>
    <property type="project" value="TreeGrafter"/>
</dbReference>
<dbReference type="PROSITE" id="PS50102">
    <property type="entry name" value="RRM"/>
    <property type="match status" value="1"/>
</dbReference>